<feature type="non-terminal residue" evidence="1">
    <location>
        <position position="66"/>
    </location>
</feature>
<dbReference type="EMBL" id="KK117501">
    <property type="protein sequence ID" value="KFM70628.1"/>
    <property type="molecule type" value="Genomic_DNA"/>
</dbReference>
<protein>
    <submittedName>
        <fullName evidence="1">Uncharacterized protein</fullName>
    </submittedName>
</protein>
<reference evidence="1 2" key="1">
    <citation type="submission" date="2013-11" db="EMBL/GenBank/DDBJ databases">
        <title>Genome sequencing of Stegodyphus mimosarum.</title>
        <authorList>
            <person name="Bechsgaard J."/>
        </authorList>
    </citation>
    <scope>NUCLEOTIDE SEQUENCE [LARGE SCALE GENOMIC DNA]</scope>
</reference>
<organism evidence="1 2">
    <name type="scientific">Stegodyphus mimosarum</name>
    <name type="common">African social velvet spider</name>
    <dbReference type="NCBI Taxonomy" id="407821"/>
    <lineage>
        <taxon>Eukaryota</taxon>
        <taxon>Metazoa</taxon>
        <taxon>Ecdysozoa</taxon>
        <taxon>Arthropoda</taxon>
        <taxon>Chelicerata</taxon>
        <taxon>Arachnida</taxon>
        <taxon>Araneae</taxon>
        <taxon>Araneomorphae</taxon>
        <taxon>Entelegynae</taxon>
        <taxon>Eresoidea</taxon>
        <taxon>Eresidae</taxon>
        <taxon>Stegodyphus</taxon>
    </lineage>
</organism>
<evidence type="ECO:0000313" key="1">
    <source>
        <dbReference type="EMBL" id="KFM70628.1"/>
    </source>
</evidence>
<dbReference type="Proteomes" id="UP000054359">
    <property type="component" value="Unassembled WGS sequence"/>
</dbReference>
<dbReference type="OrthoDB" id="10541787at2759"/>
<keyword evidence="2" id="KW-1185">Reference proteome</keyword>
<proteinExistence type="predicted"/>
<sequence>MFTRFRSFKSFSSSLVRSPNPFALARSSADGIKILCQYSSRKKADVSDVPELNEPPLKKFYEAYYQ</sequence>
<name>A0A087TZT9_STEMI</name>
<gene>
    <name evidence="1" type="ORF">X975_17811</name>
</gene>
<accession>A0A087TZT9</accession>
<dbReference type="AlphaFoldDB" id="A0A087TZT9"/>
<evidence type="ECO:0000313" key="2">
    <source>
        <dbReference type="Proteomes" id="UP000054359"/>
    </source>
</evidence>